<evidence type="ECO:0000313" key="2">
    <source>
        <dbReference type="EMBL" id="BCJ70200.1"/>
    </source>
</evidence>
<keyword evidence="3" id="KW-1185">Reference proteome</keyword>
<gene>
    <name evidence="2" type="ORF">Prubr_72210</name>
</gene>
<feature type="compositionally biased region" description="Polar residues" evidence="1">
    <location>
        <begin position="25"/>
        <end position="35"/>
    </location>
</feature>
<reference evidence="2" key="1">
    <citation type="submission" date="2020-08" db="EMBL/GenBank/DDBJ databases">
        <title>Whole genome shotgun sequence of Polymorphospora rubra NBRC 101157.</title>
        <authorList>
            <person name="Komaki H."/>
            <person name="Tamura T."/>
        </authorList>
    </citation>
    <scope>NUCLEOTIDE SEQUENCE</scope>
    <source>
        <strain evidence="2">NBRC 101157</strain>
    </source>
</reference>
<dbReference type="InterPro" id="IPR008979">
    <property type="entry name" value="Galactose-bd-like_sf"/>
</dbReference>
<evidence type="ECO:0000256" key="1">
    <source>
        <dbReference type="SAM" id="MobiDB-lite"/>
    </source>
</evidence>
<dbReference type="Proteomes" id="UP000680866">
    <property type="component" value="Chromosome"/>
</dbReference>
<dbReference type="Gene3D" id="2.60.120.430">
    <property type="entry name" value="Galactose-binding lectin"/>
    <property type="match status" value="1"/>
</dbReference>
<evidence type="ECO:0000313" key="3">
    <source>
        <dbReference type="Proteomes" id="UP000680866"/>
    </source>
</evidence>
<sequence length="240" mass="26101">MNWYNEHAGTGTYARTTDDGRSVGRFSQNPNSAQSRAKFEPWHDTVDLSGYRYLSMTMRNPGSPDARMRFDINDGTRNFQLTAGFVAVPGTWTTYEFDLDALAGLDKTRIHPVIWLNQAGGQPGQLLVDDITAVNRPGGTAPTLTASAVSATTGGTSTEFTFTTTYTDANNQAPFTVDVVIDGVIHVMAPVDPADTTYTDGAAYRFTTRLAAGRHSYYFRTTDTTTNPVKTTTWTGPTVG</sequence>
<accession>A0A810NAU6</accession>
<dbReference type="KEGG" id="pry:Prubr_72210"/>
<feature type="region of interest" description="Disordered" evidence="1">
    <location>
        <begin position="14"/>
        <end position="37"/>
    </location>
</feature>
<proteinExistence type="predicted"/>
<dbReference type="RefSeq" id="WP_212819952.1">
    <property type="nucleotide sequence ID" value="NZ_AP023359.1"/>
</dbReference>
<protein>
    <submittedName>
        <fullName evidence="2">Uncharacterized protein</fullName>
    </submittedName>
</protein>
<dbReference type="SUPFAM" id="SSF49785">
    <property type="entry name" value="Galactose-binding domain-like"/>
    <property type="match status" value="1"/>
</dbReference>
<organism evidence="2 3">
    <name type="scientific">Polymorphospora rubra</name>
    <dbReference type="NCBI Taxonomy" id="338584"/>
    <lineage>
        <taxon>Bacteria</taxon>
        <taxon>Bacillati</taxon>
        <taxon>Actinomycetota</taxon>
        <taxon>Actinomycetes</taxon>
        <taxon>Micromonosporales</taxon>
        <taxon>Micromonosporaceae</taxon>
        <taxon>Polymorphospora</taxon>
    </lineage>
</organism>
<dbReference type="AlphaFoldDB" id="A0A810NAU6"/>
<dbReference type="EMBL" id="AP023359">
    <property type="protein sequence ID" value="BCJ70200.1"/>
    <property type="molecule type" value="Genomic_DNA"/>
</dbReference>
<name>A0A810NAU6_9ACTN</name>